<evidence type="ECO:0000259" key="2">
    <source>
        <dbReference type="SMART" id="SM00343"/>
    </source>
</evidence>
<dbReference type="SUPFAM" id="SSF57756">
    <property type="entry name" value="Retrovirus zinc finger-like domains"/>
    <property type="match status" value="1"/>
</dbReference>
<reference evidence="3" key="1">
    <citation type="journal article" date="2014" name="PLoS ONE">
        <title>Transcriptome-Based Identification of ABC Transporters in the Western Tarnished Plant Bug Lygus hesperus.</title>
        <authorList>
            <person name="Hull J.J."/>
            <person name="Chaney K."/>
            <person name="Geib S.M."/>
            <person name="Fabrick J.A."/>
            <person name="Brent C.S."/>
            <person name="Walsh D."/>
            <person name="Lavine L.C."/>
        </authorList>
    </citation>
    <scope>NUCLEOTIDE SEQUENCE</scope>
</reference>
<evidence type="ECO:0000256" key="1">
    <source>
        <dbReference type="SAM" id="MobiDB-lite"/>
    </source>
</evidence>
<name>A0A0A9ZBM2_LYGHE</name>
<dbReference type="AlphaFoldDB" id="A0A0A9ZBM2"/>
<dbReference type="EMBL" id="GBHO01002303">
    <property type="protein sequence ID" value="JAG41301.1"/>
    <property type="molecule type" value="Transcribed_RNA"/>
</dbReference>
<feature type="compositionally biased region" description="Low complexity" evidence="1">
    <location>
        <begin position="57"/>
        <end position="73"/>
    </location>
</feature>
<feature type="non-terminal residue" evidence="3">
    <location>
        <position position="1"/>
    </location>
</feature>
<accession>A0A0A9ZBM2</accession>
<organism evidence="3">
    <name type="scientific">Lygus hesperus</name>
    <name type="common">Western plant bug</name>
    <dbReference type="NCBI Taxonomy" id="30085"/>
    <lineage>
        <taxon>Eukaryota</taxon>
        <taxon>Metazoa</taxon>
        <taxon>Ecdysozoa</taxon>
        <taxon>Arthropoda</taxon>
        <taxon>Hexapoda</taxon>
        <taxon>Insecta</taxon>
        <taxon>Pterygota</taxon>
        <taxon>Neoptera</taxon>
        <taxon>Paraneoptera</taxon>
        <taxon>Hemiptera</taxon>
        <taxon>Heteroptera</taxon>
        <taxon>Panheteroptera</taxon>
        <taxon>Cimicomorpha</taxon>
        <taxon>Miridae</taxon>
        <taxon>Mirini</taxon>
        <taxon>Lygus</taxon>
    </lineage>
</organism>
<dbReference type="SMART" id="SM00343">
    <property type="entry name" value="ZnF_C2HC"/>
    <property type="match status" value="2"/>
</dbReference>
<dbReference type="InterPro" id="IPR036875">
    <property type="entry name" value="Znf_CCHC_sf"/>
</dbReference>
<dbReference type="GO" id="GO:0003676">
    <property type="term" value="F:nucleic acid binding"/>
    <property type="evidence" value="ECO:0007669"/>
    <property type="project" value="InterPro"/>
</dbReference>
<dbReference type="Gene3D" id="4.10.60.10">
    <property type="entry name" value="Zinc finger, CCHC-type"/>
    <property type="match status" value="1"/>
</dbReference>
<feature type="region of interest" description="Disordered" evidence="1">
    <location>
        <begin position="1"/>
        <end position="76"/>
    </location>
</feature>
<evidence type="ECO:0000313" key="3">
    <source>
        <dbReference type="EMBL" id="JAG41301.1"/>
    </source>
</evidence>
<feature type="compositionally biased region" description="Basic residues" evidence="1">
    <location>
        <begin position="34"/>
        <end position="51"/>
    </location>
</feature>
<dbReference type="InterPro" id="IPR001878">
    <property type="entry name" value="Znf_CCHC"/>
</dbReference>
<feature type="domain" description="CCHC-type" evidence="2">
    <location>
        <begin position="97"/>
        <end position="113"/>
    </location>
</feature>
<reference evidence="3" key="2">
    <citation type="submission" date="2014-07" db="EMBL/GenBank/DDBJ databases">
        <authorList>
            <person name="Hull J."/>
        </authorList>
    </citation>
    <scope>NUCLEOTIDE SEQUENCE</scope>
</reference>
<dbReference type="GO" id="GO:0008270">
    <property type="term" value="F:zinc ion binding"/>
    <property type="evidence" value="ECO:0007669"/>
    <property type="project" value="InterPro"/>
</dbReference>
<protein>
    <submittedName>
        <fullName evidence="3">Gag-Pol polyprotein</fullName>
    </submittedName>
</protein>
<feature type="domain" description="CCHC-type" evidence="2">
    <location>
        <begin position="77"/>
        <end position="93"/>
    </location>
</feature>
<sequence length="150" mass="17017">QAEAQAHHNKAIRQEHQLVNAIQSNQRTSQPSYRSRRGRGSFRKQQSRGRHSNPSYGSTFESSRRGSTSTSSGHGRKCPYCATSWHERSACPAKRTVCNRCFKPGHWANACRSAKKIHEVNYQYYSDSDEDNSRFDQNKAFIGGVHVNSV</sequence>
<feature type="non-terminal residue" evidence="3">
    <location>
        <position position="150"/>
    </location>
</feature>
<proteinExistence type="predicted"/>
<gene>
    <name evidence="3" type="ORF">CM83_268</name>
</gene>